<evidence type="ECO:0000256" key="8">
    <source>
        <dbReference type="ARBA" id="ARBA00022741"/>
    </source>
</evidence>
<dbReference type="PROSITE" id="PS50109">
    <property type="entry name" value="HIS_KIN"/>
    <property type="match status" value="1"/>
</dbReference>
<dbReference type="Pfam" id="PF00512">
    <property type="entry name" value="HisKA"/>
    <property type="match status" value="1"/>
</dbReference>
<gene>
    <name evidence="16" type="ORF">IO98_16795</name>
</gene>
<keyword evidence="9 16" id="KW-0418">Kinase</keyword>
<dbReference type="RefSeq" id="WP_038283023.1">
    <property type="nucleotide sequence ID" value="NZ_JPME01000020.1"/>
</dbReference>
<keyword evidence="17" id="KW-1185">Reference proteome</keyword>
<evidence type="ECO:0000256" key="5">
    <source>
        <dbReference type="ARBA" id="ARBA00022553"/>
    </source>
</evidence>
<dbReference type="InterPro" id="IPR003661">
    <property type="entry name" value="HisK_dim/P_dom"/>
</dbReference>
<evidence type="ECO:0000256" key="12">
    <source>
        <dbReference type="ARBA" id="ARBA00023012"/>
    </source>
</evidence>
<dbReference type="GO" id="GO:0005524">
    <property type="term" value="F:ATP binding"/>
    <property type="evidence" value="ECO:0007669"/>
    <property type="project" value="UniProtKB-KW"/>
</dbReference>
<evidence type="ECO:0000256" key="9">
    <source>
        <dbReference type="ARBA" id="ARBA00022777"/>
    </source>
</evidence>
<comment type="catalytic activity">
    <reaction evidence="1">
        <text>ATP + protein L-histidine = ADP + protein N-phospho-L-histidine.</text>
        <dbReference type="EC" id="2.7.13.3"/>
    </reaction>
</comment>
<dbReference type="STRING" id="29354.IO98_16795"/>
<feature type="transmembrane region" description="Helical" evidence="14">
    <location>
        <begin position="12"/>
        <end position="33"/>
    </location>
</feature>
<keyword evidence="8" id="KW-0547">Nucleotide-binding</keyword>
<dbReference type="FunFam" id="1.10.287.130:FF:000001">
    <property type="entry name" value="Two-component sensor histidine kinase"/>
    <property type="match status" value="1"/>
</dbReference>
<keyword evidence="13 14" id="KW-0472">Membrane</keyword>
<dbReference type="CDD" id="cd00082">
    <property type="entry name" value="HisKA"/>
    <property type="match status" value="1"/>
</dbReference>
<proteinExistence type="predicted"/>
<accession>A0A084JJH3</accession>
<sequence>MRSVIFKKFIQVILVVLILSSSVFYIASSSALLKNSRKDMTYTLRAMDEILDYSGNLVGEIGDLKQTLSENQSRFTIIRMDGNIVADTGNVPAASLDNHLDREEVKEALAEGAGTAIRYSDTLKENMLYVAIRSSRADYILRMAIPYSGMKEYLMLLLPSIWLSFLMAIMYSAFSADSFSKSITKPLKEISQEMLKVNGDYTDLSFETYQYPEINIIAETTTEMSKNVKEYLNQIELEKQIRQEFFSNASHELKTPITSVQGYAELLESGIIQDEEQKMDFVRRIKKEAVNMNHLINDILMISRLEAKEAEVLKSDVRLSILVGDIVESLKPLAASHEVTMHVDCKPLCIYANGQQMKELFGNLISNAVKYNKPGGEVWVTVTEEDRNVIIRVKDNGMGIPKESLSRIFERFYRVDKGRSKKQGGTGLGLSIVKHIVNFYHGTITVRSELDLGTEFIVKIPIQGKMC</sequence>
<evidence type="ECO:0000256" key="3">
    <source>
        <dbReference type="ARBA" id="ARBA00012438"/>
    </source>
</evidence>
<evidence type="ECO:0000256" key="10">
    <source>
        <dbReference type="ARBA" id="ARBA00022840"/>
    </source>
</evidence>
<evidence type="ECO:0000313" key="17">
    <source>
        <dbReference type="Proteomes" id="UP000028525"/>
    </source>
</evidence>
<dbReference type="Gene3D" id="1.10.287.130">
    <property type="match status" value="1"/>
</dbReference>
<dbReference type="InterPro" id="IPR050398">
    <property type="entry name" value="HssS/ArlS-like"/>
</dbReference>
<dbReference type="InterPro" id="IPR003594">
    <property type="entry name" value="HATPase_dom"/>
</dbReference>
<dbReference type="PRINTS" id="PR00344">
    <property type="entry name" value="BCTRLSENSOR"/>
</dbReference>
<dbReference type="InterPro" id="IPR004358">
    <property type="entry name" value="Sig_transdc_His_kin-like_C"/>
</dbReference>
<comment type="caution">
    <text evidence="16">The sequence shown here is derived from an EMBL/GenBank/DDBJ whole genome shotgun (WGS) entry which is preliminary data.</text>
</comment>
<dbReference type="InterPro" id="IPR036097">
    <property type="entry name" value="HisK_dim/P_sf"/>
</dbReference>
<evidence type="ECO:0000256" key="11">
    <source>
        <dbReference type="ARBA" id="ARBA00022989"/>
    </source>
</evidence>
<evidence type="ECO:0000256" key="13">
    <source>
        <dbReference type="ARBA" id="ARBA00023136"/>
    </source>
</evidence>
<keyword evidence="6" id="KW-0808">Transferase</keyword>
<dbReference type="SUPFAM" id="SSF47384">
    <property type="entry name" value="Homodimeric domain of signal transducing histidine kinase"/>
    <property type="match status" value="1"/>
</dbReference>
<reference evidence="16 17" key="1">
    <citation type="submission" date="2014-07" db="EMBL/GenBank/DDBJ databases">
        <title>Draft genome of Clostridium celerecrescens 152B isolated from sediments associated with methane hydrate from Krishna Godavari basin.</title>
        <authorList>
            <person name="Honkalas V.S."/>
            <person name="Dabir A.P."/>
            <person name="Arora P."/>
            <person name="Dhakephalkar P.K."/>
        </authorList>
    </citation>
    <scope>NUCLEOTIDE SEQUENCE [LARGE SCALE GENOMIC DNA]</scope>
    <source>
        <strain evidence="16 17">152B</strain>
    </source>
</reference>
<comment type="subcellular location">
    <subcellularLocation>
        <location evidence="2">Cell membrane</location>
        <topology evidence="2">Multi-pass membrane protein</topology>
    </subcellularLocation>
</comment>
<dbReference type="OrthoDB" id="9813151at2"/>
<name>A0A084JJH3_9FIRM</name>
<keyword evidence="7 14" id="KW-0812">Transmembrane</keyword>
<dbReference type="SMART" id="SM00387">
    <property type="entry name" value="HATPase_c"/>
    <property type="match status" value="1"/>
</dbReference>
<dbReference type="AlphaFoldDB" id="A0A084JJH3"/>
<dbReference type="EMBL" id="JPME01000020">
    <property type="protein sequence ID" value="KEZ89107.1"/>
    <property type="molecule type" value="Genomic_DNA"/>
</dbReference>
<dbReference type="GO" id="GO:0000155">
    <property type="term" value="F:phosphorelay sensor kinase activity"/>
    <property type="evidence" value="ECO:0007669"/>
    <property type="project" value="InterPro"/>
</dbReference>
<evidence type="ECO:0000259" key="15">
    <source>
        <dbReference type="PROSITE" id="PS50109"/>
    </source>
</evidence>
<dbReference type="CDD" id="cd00075">
    <property type="entry name" value="HATPase"/>
    <property type="match status" value="1"/>
</dbReference>
<keyword evidence="4" id="KW-1003">Cell membrane</keyword>
<keyword evidence="5" id="KW-0597">Phosphoprotein</keyword>
<keyword evidence="10" id="KW-0067">ATP-binding</keyword>
<keyword evidence="12" id="KW-0902">Two-component regulatory system</keyword>
<dbReference type="PANTHER" id="PTHR45528">
    <property type="entry name" value="SENSOR HISTIDINE KINASE CPXA"/>
    <property type="match status" value="1"/>
</dbReference>
<evidence type="ECO:0000256" key="14">
    <source>
        <dbReference type="SAM" id="Phobius"/>
    </source>
</evidence>
<evidence type="ECO:0000256" key="6">
    <source>
        <dbReference type="ARBA" id="ARBA00022679"/>
    </source>
</evidence>
<organism evidence="16 17">
    <name type="scientific">Lacrimispora celerecrescens</name>
    <dbReference type="NCBI Taxonomy" id="29354"/>
    <lineage>
        <taxon>Bacteria</taxon>
        <taxon>Bacillati</taxon>
        <taxon>Bacillota</taxon>
        <taxon>Clostridia</taxon>
        <taxon>Lachnospirales</taxon>
        <taxon>Lachnospiraceae</taxon>
        <taxon>Lacrimispora</taxon>
    </lineage>
</organism>
<evidence type="ECO:0000256" key="1">
    <source>
        <dbReference type="ARBA" id="ARBA00000085"/>
    </source>
</evidence>
<dbReference type="InterPro" id="IPR005467">
    <property type="entry name" value="His_kinase_dom"/>
</dbReference>
<dbReference type="GO" id="GO:0005886">
    <property type="term" value="C:plasma membrane"/>
    <property type="evidence" value="ECO:0007669"/>
    <property type="project" value="UniProtKB-SubCell"/>
</dbReference>
<evidence type="ECO:0000256" key="2">
    <source>
        <dbReference type="ARBA" id="ARBA00004651"/>
    </source>
</evidence>
<dbReference type="PANTHER" id="PTHR45528:SF1">
    <property type="entry name" value="SENSOR HISTIDINE KINASE CPXA"/>
    <property type="match status" value="1"/>
</dbReference>
<protein>
    <recommendedName>
        <fullName evidence="3">histidine kinase</fullName>
        <ecNumber evidence="3">2.7.13.3</ecNumber>
    </recommendedName>
</protein>
<dbReference type="SUPFAM" id="SSF55874">
    <property type="entry name" value="ATPase domain of HSP90 chaperone/DNA topoisomerase II/histidine kinase"/>
    <property type="match status" value="1"/>
</dbReference>
<evidence type="ECO:0000256" key="7">
    <source>
        <dbReference type="ARBA" id="ARBA00022692"/>
    </source>
</evidence>
<dbReference type="Gene3D" id="3.30.565.10">
    <property type="entry name" value="Histidine kinase-like ATPase, C-terminal domain"/>
    <property type="match status" value="1"/>
</dbReference>
<feature type="domain" description="Histidine kinase" evidence="15">
    <location>
        <begin position="248"/>
        <end position="464"/>
    </location>
</feature>
<dbReference type="Pfam" id="PF02518">
    <property type="entry name" value="HATPase_c"/>
    <property type="match status" value="1"/>
</dbReference>
<dbReference type="InterPro" id="IPR036890">
    <property type="entry name" value="HATPase_C_sf"/>
</dbReference>
<evidence type="ECO:0000313" key="16">
    <source>
        <dbReference type="EMBL" id="KEZ89107.1"/>
    </source>
</evidence>
<dbReference type="Proteomes" id="UP000028525">
    <property type="component" value="Unassembled WGS sequence"/>
</dbReference>
<dbReference type="EC" id="2.7.13.3" evidence="3"/>
<evidence type="ECO:0000256" key="4">
    <source>
        <dbReference type="ARBA" id="ARBA00022475"/>
    </source>
</evidence>
<dbReference type="SMART" id="SM00388">
    <property type="entry name" value="HisKA"/>
    <property type="match status" value="1"/>
</dbReference>
<keyword evidence="11 14" id="KW-1133">Transmembrane helix</keyword>
<feature type="transmembrane region" description="Helical" evidence="14">
    <location>
        <begin position="153"/>
        <end position="174"/>
    </location>
</feature>
<dbReference type="FunFam" id="3.30.565.10:FF:000006">
    <property type="entry name" value="Sensor histidine kinase WalK"/>
    <property type="match status" value="1"/>
</dbReference>